<dbReference type="Proteomes" id="UP000176893">
    <property type="component" value="Unassembled WGS sequence"/>
</dbReference>
<protein>
    <submittedName>
        <fullName evidence="2">Uncharacterized protein</fullName>
    </submittedName>
</protein>
<evidence type="ECO:0000256" key="1">
    <source>
        <dbReference type="SAM" id="MobiDB-lite"/>
    </source>
</evidence>
<feature type="compositionally biased region" description="Polar residues" evidence="1">
    <location>
        <begin position="1139"/>
        <end position="1148"/>
    </location>
</feature>
<organism evidence="2 3">
    <name type="scientific">Candidatus Yanofskybacteria bacterium RIFCSPHIGHO2_01_FULL_41_26</name>
    <dbReference type="NCBI Taxonomy" id="1802661"/>
    <lineage>
        <taxon>Bacteria</taxon>
        <taxon>Candidatus Yanofskyibacteriota</taxon>
    </lineage>
</organism>
<dbReference type="EMBL" id="MGJB01000006">
    <property type="protein sequence ID" value="OGM98987.1"/>
    <property type="molecule type" value="Genomic_DNA"/>
</dbReference>
<dbReference type="AlphaFoldDB" id="A0A1F8EEG0"/>
<feature type="region of interest" description="Disordered" evidence="1">
    <location>
        <begin position="1129"/>
        <end position="1151"/>
    </location>
</feature>
<reference evidence="2 3" key="1">
    <citation type="journal article" date="2016" name="Nat. Commun.">
        <title>Thousands of microbial genomes shed light on interconnected biogeochemical processes in an aquifer system.</title>
        <authorList>
            <person name="Anantharaman K."/>
            <person name="Brown C.T."/>
            <person name="Hug L.A."/>
            <person name="Sharon I."/>
            <person name="Castelle C.J."/>
            <person name="Probst A.J."/>
            <person name="Thomas B.C."/>
            <person name="Singh A."/>
            <person name="Wilkins M.J."/>
            <person name="Karaoz U."/>
            <person name="Brodie E.L."/>
            <person name="Williams K.H."/>
            <person name="Hubbard S.S."/>
            <person name="Banfield J.F."/>
        </authorList>
    </citation>
    <scope>NUCLEOTIDE SEQUENCE [LARGE SCALE GENOMIC DNA]</scope>
</reference>
<proteinExistence type="predicted"/>
<sequence>MSNLLKGNRVGLIKTAAILTAVSTVLSLSGVLSLTAFAVAPSDYGLKEGNTISAAGSDDPDVYIVNDWGYKRLFLNPQIFNLYGHLGGFASVKNVSAAARDAFVTSGLFRVDGDEKVYGIETTGEDVAVLHWVNTSGAQAVADDPNFFKKVFVINAAEFALYSVGSNYSSVNQVPAYARGGSVAAPAPVVSGPLSVMLAPGNPSAQTITNNATGVEMLRVRVSGSGTVNTVTLKRLGPGTTDDFGNVYVYDGAKRLTSGKTFSSASGEASFLLNIAVDGSKDLSFVGDILTGGAGNVNYFQLLGVTAAGGSVVSGAPLSGNNFAISGASSGRLDVAKVGSLSDPTVGQKQAQLSEFKLTANTEAASVKRLTMLNDGTLKPADLTNVKLKTGAMEWAGSVTSTNYLVFDLGSGYTISKGGNATFKVYGDVGGKKDETVDLYFETAPDVWAVGDQYGQGMDTTNATAAQGIAALDTAAEATTLTLMGGALTLVYNGPNATTIGTQVADVTLLRFSMTAASNIEIKQTEFTICADSGNDGTYDNAATEGDWDDLNDVKVWNEDTNTVVMGPKDGTAFDHADDSGSCPDNATGAQEQFTDTLDLLAGVTYNFKVTGDVDTSLGSGTQLLDTDSVFKVILDDYSDDTAAVSKMKYAGTNTAVASADIVPRSDIAGSNITITSSALTLSLAGSPTDQTKIRGMKDVDAVGITFAAGQASALKVTTIKITGYAADSGATLDEGTDTTDTGISIANATAKVQLYEAGTGVLIAGSDKISSNLLGTSGTGTMTFSNLDWNIPAGTSKTMLVRVDLSNNTASGTAGDVYSFDIAATGDVTSLDSDSNTVNPGAAAVNGTTTPTQVLTVKNSGSMTLATAASSPVKGALYWGQVNAPVSKFRLTATDEAQYIEKLTIAASSSDEDTSAKNVKNVILTYKTKSGATMTKFQSFSNAASANFNWSTTDADRPYVPKDASLEIAVNADMKTKDEGATQTTGTTADTTLVAFSLDLVDRYDGSFTNGFRAVGEGSGTVLDGTSTNINDVSGAYNQTVYRVFPKIEQVALSSPYSLIGTPTVFKFSVTAMGLATANLRFDNEHNGSGSINFEVVASGDSHVNTTTSTTFSVLDEQGTVIDGPSALRGLGTPGAADTSQTISMGNGSSGVRPDWNASISFNFTGQDIEIAGGETRTFSIRLNNPTQHYANAGTTGRAADYFQVTLQDDLAGLINWVGNYDNTTNSLDTPSATGIIRSLPLYGPTFQR</sequence>
<gene>
    <name evidence="2" type="ORF">A2649_01325</name>
</gene>
<accession>A0A1F8EEG0</accession>
<dbReference type="STRING" id="1802661.A2649_01325"/>
<evidence type="ECO:0000313" key="3">
    <source>
        <dbReference type="Proteomes" id="UP000176893"/>
    </source>
</evidence>
<comment type="caution">
    <text evidence="2">The sequence shown here is derived from an EMBL/GenBank/DDBJ whole genome shotgun (WGS) entry which is preliminary data.</text>
</comment>
<evidence type="ECO:0000313" key="2">
    <source>
        <dbReference type="EMBL" id="OGM98987.1"/>
    </source>
</evidence>
<name>A0A1F8EEG0_9BACT</name>